<protein>
    <submittedName>
        <fullName evidence="2">Uncharacterized protein</fullName>
    </submittedName>
</protein>
<sequence>MQILKASASSITALMGLTTSAGFSPTRFGAPPPSGSALHYAVDENHIDQPRAILAPYVVFLDDPFYRAPHPWLGQVQVSLTMSTKFVEGESEAWAGIWAASQDTVPRKTSFLAPEGFDMQVQREVLAARFREQQEQQRMILAPVNQVSVALLSDDSPVDTMQEDVSGTVGAPRLANREERQTEEDFTTSFEFPAPSMEERIAGGFRTIEEMADKQSSEIQQTIKGKSQVTAPVASKIQLPVDPAGEATAEPRRKIADNDAKQLHVSVATAVEQRHPNVPNPVVLGNQRTNSKDAKKGKAPLTKSRAAAITPVSRPPIKRSLNNVLAAEKSTTKNEELRMTESTTSRKEKELSTEISKDTRNNTKGKEITLVEGGLAAMALVGLSTAVGLEVSTLVDVAMLGVAVGAFSSVFGSPKKRDGELMDDDQISLISPSGNQTAVMVD</sequence>
<reference evidence="2" key="1">
    <citation type="submission" date="2021-01" db="EMBL/GenBank/DDBJ databases">
        <authorList>
            <person name="Corre E."/>
            <person name="Pelletier E."/>
            <person name="Niang G."/>
            <person name="Scheremetjew M."/>
            <person name="Finn R."/>
            <person name="Kale V."/>
            <person name="Holt S."/>
            <person name="Cochrane G."/>
            <person name="Meng A."/>
            <person name="Brown T."/>
            <person name="Cohen L."/>
        </authorList>
    </citation>
    <scope>NUCLEOTIDE SEQUENCE</scope>
    <source>
        <strain evidence="2">CCMP127</strain>
    </source>
</reference>
<evidence type="ECO:0000313" key="2">
    <source>
        <dbReference type="EMBL" id="CAE0403105.1"/>
    </source>
</evidence>
<proteinExistence type="predicted"/>
<feature type="region of interest" description="Disordered" evidence="1">
    <location>
        <begin position="329"/>
        <end position="356"/>
    </location>
</feature>
<name>A0A7S3P4P1_9STRA</name>
<dbReference type="AlphaFoldDB" id="A0A7S3P4P1"/>
<evidence type="ECO:0000256" key="1">
    <source>
        <dbReference type="SAM" id="MobiDB-lite"/>
    </source>
</evidence>
<feature type="region of interest" description="Disordered" evidence="1">
    <location>
        <begin position="277"/>
        <end position="307"/>
    </location>
</feature>
<gene>
    <name evidence="2" type="ORF">ACOF00016_LOCUS1328</name>
</gene>
<feature type="compositionally biased region" description="Basic and acidic residues" evidence="1">
    <location>
        <begin position="330"/>
        <end position="356"/>
    </location>
</feature>
<organism evidence="2">
    <name type="scientific">Amphora coffeiformis</name>
    <dbReference type="NCBI Taxonomy" id="265554"/>
    <lineage>
        <taxon>Eukaryota</taxon>
        <taxon>Sar</taxon>
        <taxon>Stramenopiles</taxon>
        <taxon>Ochrophyta</taxon>
        <taxon>Bacillariophyta</taxon>
        <taxon>Bacillariophyceae</taxon>
        <taxon>Bacillariophycidae</taxon>
        <taxon>Thalassiophysales</taxon>
        <taxon>Catenulaceae</taxon>
        <taxon>Amphora</taxon>
    </lineage>
</organism>
<accession>A0A7S3P4P1</accession>
<dbReference type="EMBL" id="HBIM01001520">
    <property type="protein sequence ID" value="CAE0403105.1"/>
    <property type="molecule type" value="Transcribed_RNA"/>
</dbReference>